<comment type="caution">
    <text evidence="10">The sequence shown here is derived from an EMBL/GenBank/DDBJ whole genome shotgun (WGS) entry which is preliminary data.</text>
</comment>
<keyword evidence="11" id="KW-1185">Reference proteome</keyword>
<dbReference type="InterPro" id="IPR001650">
    <property type="entry name" value="Helicase_C-like"/>
</dbReference>
<feature type="domain" description="Helicase C-terminal" evidence="9">
    <location>
        <begin position="477"/>
        <end position="645"/>
    </location>
</feature>
<evidence type="ECO:0000313" key="10">
    <source>
        <dbReference type="EMBL" id="OKL50365.1"/>
    </source>
</evidence>
<dbReference type="SMART" id="SM00487">
    <property type="entry name" value="DEXDc"/>
    <property type="match status" value="1"/>
</dbReference>
<evidence type="ECO:0000256" key="2">
    <source>
        <dbReference type="ARBA" id="ARBA00022763"/>
    </source>
</evidence>
<dbReference type="PROSITE" id="PS51192">
    <property type="entry name" value="HELICASE_ATP_BIND_1"/>
    <property type="match status" value="1"/>
</dbReference>
<dbReference type="PANTHER" id="PTHR47964:SF1">
    <property type="entry name" value="ATP-DEPENDENT DNA HELICASE HOMOLOG RECG, CHLOROPLASTIC"/>
    <property type="match status" value="1"/>
</dbReference>
<evidence type="ECO:0000256" key="7">
    <source>
        <dbReference type="ARBA" id="ARBA00023204"/>
    </source>
</evidence>
<dbReference type="InterPro" id="IPR004365">
    <property type="entry name" value="NA-bd_OB_tRNA"/>
</dbReference>
<keyword evidence="3" id="KW-0378">Hydrolase</keyword>
<dbReference type="SMART" id="SM00490">
    <property type="entry name" value="HELICc"/>
    <property type="match status" value="1"/>
</dbReference>
<dbReference type="GO" id="GO:0005524">
    <property type="term" value="F:ATP binding"/>
    <property type="evidence" value="ECO:0007669"/>
    <property type="project" value="UniProtKB-KW"/>
</dbReference>
<dbReference type="STRING" id="156892.BM477_01595"/>
<dbReference type="SUPFAM" id="SSF50249">
    <property type="entry name" value="Nucleic acid-binding proteins"/>
    <property type="match status" value="1"/>
</dbReference>
<keyword evidence="7" id="KW-0234">DNA repair</keyword>
<dbReference type="AlphaFoldDB" id="A0A1Q5PSE6"/>
<evidence type="ECO:0000259" key="9">
    <source>
        <dbReference type="PROSITE" id="PS51194"/>
    </source>
</evidence>
<evidence type="ECO:0000256" key="6">
    <source>
        <dbReference type="ARBA" id="ARBA00023125"/>
    </source>
</evidence>
<keyword evidence="1" id="KW-0547">Nucleotide-binding</keyword>
<evidence type="ECO:0000256" key="4">
    <source>
        <dbReference type="ARBA" id="ARBA00022806"/>
    </source>
</evidence>
<dbReference type="InterPro" id="IPR027417">
    <property type="entry name" value="P-loop_NTPase"/>
</dbReference>
<evidence type="ECO:0000313" key="11">
    <source>
        <dbReference type="Proteomes" id="UP000186465"/>
    </source>
</evidence>
<dbReference type="Pfam" id="PF19833">
    <property type="entry name" value="RecG_dom3_C"/>
    <property type="match status" value="1"/>
</dbReference>
<protein>
    <submittedName>
        <fullName evidence="10">Uncharacterized protein</fullName>
    </submittedName>
</protein>
<dbReference type="CDD" id="cd04488">
    <property type="entry name" value="RecG_wedge_OBF"/>
    <property type="match status" value="1"/>
</dbReference>
<keyword evidence="6" id="KW-0238">DNA-binding</keyword>
<dbReference type="EMBL" id="MPDM01000002">
    <property type="protein sequence ID" value="OKL50365.1"/>
    <property type="molecule type" value="Genomic_DNA"/>
</dbReference>
<dbReference type="InterPro" id="IPR012340">
    <property type="entry name" value="NA-bd_OB-fold"/>
</dbReference>
<sequence length="718" mass="77724">MARRVGPATAKKLAKLGVESALDLLYLAPRRLQVWDQLTDLGELNEGDQITFIADVIDAQVRTMKARRGAMLTVTLQTDSGSLSATFFAKHSGALTYHRKNLVPGQRLMFAGKISQYRGQWQLTHPTYDDASELSEAEVASRAAKPVPIYPAVAGLPSWAIARAVDTILETLKPGEIPEVFPDKDRKSHDLSTTLEALRDLHHPASENTWLAAKRRLAWDEALITQSALALARVGANSRPAPVLSPKTGGVHDALRGQLPWELTSAQSTVLKQLDATIGKDHPMQTLLQGDVGSGKTIVALLAMCRAVDANYQAALLAPTEVLAAQHARTLRSLLGRLANGGTLLAQDGPSTSVELLTGSANAAEKRRVLARLASGEPLIVVGTHALLSENVQIPSLGLVVVDEQHRFGVAQRDTLRERGELTPHVLVMTATPIPRTVAMTVFGDLDVEVLESRPAGRAEVSTFLVPAENQRWMGRVWERAAEEIKGGGHVYVVCPRIDADTVEDGETYEGAAESLASVEATLAKLTQLPILSGYKIGSLHGRMSATEKDEAMADFQNGKTPIMVSTTVIEVGVDDPQATMMIILDAQQFGLSQLHQLRGRIGRGNRAGICMAVMRATESPISAQRLSAFAETTDGFILAEKDLELRAEGDVLGHNQAGYHSGLKFLKVRHHGELIRQARKIATQLVEADPKLEEHPQLKAAIELRLNEAEQANLLRA</sequence>
<dbReference type="PANTHER" id="PTHR47964">
    <property type="entry name" value="ATP-DEPENDENT DNA HELICASE HOMOLOG RECG, CHLOROPLASTIC"/>
    <property type="match status" value="1"/>
</dbReference>
<dbReference type="Gene3D" id="3.40.50.300">
    <property type="entry name" value="P-loop containing nucleotide triphosphate hydrolases"/>
    <property type="match status" value="2"/>
</dbReference>
<dbReference type="InterPro" id="IPR047112">
    <property type="entry name" value="RecG/Mfd"/>
</dbReference>
<dbReference type="Gene3D" id="2.40.50.140">
    <property type="entry name" value="Nucleic acid-binding proteins"/>
    <property type="match status" value="1"/>
</dbReference>
<dbReference type="OrthoDB" id="9804325at2"/>
<dbReference type="Pfam" id="PF00270">
    <property type="entry name" value="DEAD"/>
    <property type="match status" value="1"/>
</dbReference>
<proteinExistence type="predicted"/>
<dbReference type="InterPro" id="IPR014001">
    <property type="entry name" value="Helicase_ATP-bd"/>
</dbReference>
<keyword evidence="5" id="KW-0067">ATP-binding</keyword>
<dbReference type="Proteomes" id="UP000186465">
    <property type="component" value="Unassembled WGS sequence"/>
</dbReference>
<accession>A0A1Q5PSE6</accession>
<dbReference type="GO" id="GO:0003678">
    <property type="term" value="F:DNA helicase activity"/>
    <property type="evidence" value="ECO:0007669"/>
    <property type="project" value="TreeGrafter"/>
</dbReference>
<keyword evidence="4" id="KW-0347">Helicase</keyword>
<dbReference type="GO" id="GO:0016787">
    <property type="term" value="F:hydrolase activity"/>
    <property type="evidence" value="ECO:0007669"/>
    <property type="project" value="UniProtKB-KW"/>
</dbReference>
<evidence type="ECO:0000256" key="3">
    <source>
        <dbReference type="ARBA" id="ARBA00022801"/>
    </source>
</evidence>
<dbReference type="Pfam" id="PF01336">
    <property type="entry name" value="tRNA_anti-codon"/>
    <property type="match status" value="1"/>
</dbReference>
<name>A0A1Q5PSE6_9ACTO</name>
<organism evidence="10 11">
    <name type="scientific">Boudabousia marimammalium</name>
    <dbReference type="NCBI Taxonomy" id="156892"/>
    <lineage>
        <taxon>Bacteria</taxon>
        <taxon>Bacillati</taxon>
        <taxon>Actinomycetota</taxon>
        <taxon>Actinomycetes</taxon>
        <taxon>Actinomycetales</taxon>
        <taxon>Actinomycetaceae</taxon>
        <taxon>Boudabousia</taxon>
    </lineage>
</organism>
<dbReference type="SUPFAM" id="SSF52540">
    <property type="entry name" value="P-loop containing nucleoside triphosphate hydrolases"/>
    <property type="match status" value="2"/>
</dbReference>
<dbReference type="InterPro" id="IPR045562">
    <property type="entry name" value="RecG_dom3_C"/>
</dbReference>
<keyword evidence="2" id="KW-0227">DNA damage</keyword>
<evidence type="ECO:0000256" key="5">
    <source>
        <dbReference type="ARBA" id="ARBA00022840"/>
    </source>
</evidence>
<gene>
    <name evidence="10" type="ORF">BM477_01595</name>
</gene>
<dbReference type="PROSITE" id="PS51194">
    <property type="entry name" value="HELICASE_CTER"/>
    <property type="match status" value="1"/>
</dbReference>
<evidence type="ECO:0000256" key="1">
    <source>
        <dbReference type="ARBA" id="ARBA00022741"/>
    </source>
</evidence>
<dbReference type="InterPro" id="IPR011545">
    <property type="entry name" value="DEAD/DEAH_box_helicase_dom"/>
</dbReference>
<evidence type="ECO:0000259" key="8">
    <source>
        <dbReference type="PROSITE" id="PS51192"/>
    </source>
</evidence>
<reference evidence="11" key="1">
    <citation type="submission" date="2016-11" db="EMBL/GenBank/DDBJ databases">
        <title>Actinomyces gypaetusis sp. nov. isolated from Gypaetus barbatus in Qinghai Tibet Plateau China.</title>
        <authorList>
            <person name="Meng X."/>
        </authorList>
    </citation>
    <scope>NUCLEOTIDE SEQUENCE [LARGE SCALE GENOMIC DNA]</scope>
    <source>
        <strain evidence="11">DSM 15383</strain>
    </source>
</reference>
<feature type="domain" description="Helicase ATP-binding" evidence="8">
    <location>
        <begin position="277"/>
        <end position="451"/>
    </location>
</feature>
<dbReference type="GO" id="GO:0003677">
    <property type="term" value="F:DNA binding"/>
    <property type="evidence" value="ECO:0007669"/>
    <property type="project" value="UniProtKB-KW"/>
</dbReference>
<dbReference type="GO" id="GO:0006281">
    <property type="term" value="P:DNA repair"/>
    <property type="evidence" value="ECO:0007669"/>
    <property type="project" value="UniProtKB-KW"/>
</dbReference>
<dbReference type="Pfam" id="PF00271">
    <property type="entry name" value="Helicase_C"/>
    <property type="match status" value="1"/>
</dbReference>